<dbReference type="InterPro" id="IPR043502">
    <property type="entry name" value="DNA/RNA_pol_sf"/>
</dbReference>
<dbReference type="PANTHER" id="PTHR37984">
    <property type="entry name" value="PROTEIN CBG26694"/>
    <property type="match status" value="1"/>
</dbReference>
<dbReference type="CDD" id="cd01647">
    <property type="entry name" value="RT_LTR"/>
    <property type="match status" value="1"/>
</dbReference>
<dbReference type="AlphaFoldDB" id="A5C6D5"/>
<feature type="domain" description="Reverse transcriptase" evidence="1">
    <location>
        <begin position="4"/>
        <end position="92"/>
    </location>
</feature>
<evidence type="ECO:0000313" key="2">
    <source>
        <dbReference type="EMBL" id="CAN79729.1"/>
    </source>
</evidence>
<gene>
    <name evidence="2" type="ORF">VITISV_034267</name>
</gene>
<dbReference type="SUPFAM" id="SSF56672">
    <property type="entry name" value="DNA/RNA polymerases"/>
    <property type="match status" value="1"/>
</dbReference>
<dbReference type="InterPro" id="IPR036397">
    <property type="entry name" value="RNaseH_sf"/>
</dbReference>
<accession>A5C6D5</accession>
<sequence>MTPHGLYCYKVMLFGLKNAGATYQRLMTKIFKSLIGRTVEIYIDDIVVKIKTWSEHAMHLEETFRLMRAYNMKLNLAKCFFGVSMGKFLGFMVMQRGIEVNPNQIRAILETHVHGSKKELQHLTGRLAALGYFIARFTNKLRPLFFTLKEVNKTNWTDDCKRAFDEPFALWGMDIVSPLPIAAAQKKLLLIATNYFSKWVESKAYASIKDKDVSKFVWRNIACLYGILQAIVLKIKNLYSMPRYPQNNGQAEATNKTLLIALKKRLEEAKEKWVDELFGVLWAYRTIPEKPIRTTPFTLAYGIKAIIPTEIGMPTAKTTVQGQRDENQELKIHLDQADKSRGNVAI</sequence>
<dbReference type="InterPro" id="IPR050951">
    <property type="entry name" value="Retrovirus_Pol_polyprotein"/>
</dbReference>
<proteinExistence type="predicted"/>
<dbReference type="InterPro" id="IPR043128">
    <property type="entry name" value="Rev_trsase/Diguanyl_cyclase"/>
</dbReference>
<dbReference type="Gene3D" id="3.30.420.10">
    <property type="entry name" value="Ribonuclease H-like superfamily/Ribonuclease H"/>
    <property type="match status" value="2"/>
</dbReference>
<organism evidence="2">
    <name type="scientific">Vitis vinifera</name>
    <name type="common">Grape</name>
    <dbReference type="NCBI Taxonomy" id="29760"/>
    <lineage>
        <taxon>Eukaryota</taxon>
        <taxon>Viridiplantae</taxon>
        <taxon>Streptophyta</taxon>
        <taxon>Embryophyta</taxon>
        <taxon>Tracheophyta</taxon>
        <taxon>Spermatophyta</taxon>
        <taxon>Magnoliopsida</taxon>
        <taxon>eudicotyledons</taxon>
        <taxon>Gunneridae</taxon>
        <taxon>Pentapetalae</taxon>
        <taxon>rosids</taxon>
        <taxon>Vitales</taxon>
        <taxon>Vitaceae</taxon>
        <taxon>Viteae</taxon>
        <taxon>Vitis</taxon>
    </lineage>
</organism>
<dbReference type="PANTHER" id="PTHR37984:SF5">
    <property type="entry name" value="PROTEIN NYNRIN-LIKE"/>
    <property type="match status" value="1"/>
</dbReference>
<dbReference type="EMBL" id="AM483905">
    <property type="protein sequence ID" value="CAN79729.1"/>
    <property type="molecule type" value="Genomic_DNA"/>
</dbReference>
<dbReference type="GO" id="GO:0003676">
    <property type="term" value="F:nucleic acid binding"/>
    <property type="evidence" value="ECO:0007669"/>
    <property type="project" value="InterPro"/>
</dbReference>
<reference evidence="2" key="1">
    <citation type="journal article" date="2007" name="PLoS ONE">
        <title>The first genome sequence of an elite grapevine cultivar (Pinot noir Vitis vinifera L.): coping with a highly heterozygous genome.</title>
        <authorList>
            <person name="Velasco R."/>
            <person name="Zharkikh A."/>
            <person name="Troggio M."/>
            <person name="Cartwright D.A."/>
            <person name="Cestaro A."/>
            <person name="Pruss D."/>
            <person name="Pindo M."/>
            <person name="FitzGerald L.M."/>
            <person name="Vezzulli S."/>
            <person name="Reid J."/>
            <person name="Malacarne G."/>
            <person name="Iliev D."/>
            <person name="Coppola G."/>
            <person name="Wardell B."/>
            <person name="Micheletti D."/>
            <person name="Macalma T."/>
            <person name="Facci M."/>
            <person name="Mitchell J.T."/>
            <person name="Perazzolli M."/>
            <person name="Eldredge G."/>
            <person name="Gatto P."/>
            <person name="Oyzerski R."/>
            <person name="Moretto M."/>
            <person name="Gutin N."/>
            <person name="Stefanini M."/>
            <person name="Chen Y."/>
            <person name="Segala C."/>
            <person name="Davenport C."/>
            <person name="Dematte L."/>
            <person name="Mraz A."/>
            <person name="Battilana J."/>
            <person name="Stormo K."/>
            <person name="Costa F."/>
            <person name="Tao Q."/>
            <person name="Si-Ammour A."/>
            <person name="Harkins T."/>
            <person name="Lackey A."/>
            <person name="Perbost C."/>
            <person name="Taillon B."/>
            <person name="Stella A."/>
            <person name="Solovyev V."/>
            <person name="Fawcett J.A."/>
            <person name="Sterck L."/>
            <person name="Vandepoele K."/>
            <person name="Grando S.M."/>
            <person name="Toppo S."/>
            <person name="Moser C."/>
            <person name="Lanchbury J."/>
            <person name="Bogden R."/>
            <person name="Skolnick M."/>
            <person name="Sgaramella V."/>
            <person name="Bhatnagar S.K."/>
            <person name="Fontana P."/>
            <person name="Gutin A."/>
            <person name="Van de Peer Y."/>
            <person name="Salamini F."/>
            <person name="Viola R."/>
        </authorList>
    </citation>
    <scope>NUCLEOTIDE SEQUENCE</scope>
</reference>
<dbReference type="Gene3D" id="3.30.70.270">
    <property type="match status" value="2"/>
</dbReference>
<dbReference type="Pfam" id="PF00078">
    <property type="entry name" value="RVT_1"/>
    <property type="match status" value="1"/>
</dbReference>
<dbReference type="InterPro" id="IPR000477">
    <property type="entry name" value="RT_dom"/>
</dbReference>
<protein>
    <recommendedName>
        <fullName evidence="1">Reverse transcriptase domain-containing protein</fullName>
    </recommendedName>
</protein>
<evidence type="ECO:0000259" key="1">
    <source>
        <dbReference type="Pfam" id="PF00078"/>
    </source>
</evidence>
<name>A5C6D5_VITVI</name>